<evidence type="ECO:0000259" key="2">
    <source>
        <dbReference type="PROSITE" id="PS50404"/>
    </source>
</evidence>
<dbReference type="Pfam" id="PF13410">
    <property type="entry name" value="GST_C_2"/>
    <property type="match status" value="1"/>
</dbReference>
<feature type="domain" description="GST N-terminal" evidence="2">
    <location>
        <begin position="26"/>
        <end position="122"/>
    </location>
</feature>
<keyword evidence="5" id="KW-1185">Reference proteome</keyword>
<dbReference type="AlphaFoldDB" id="A0A2S5BBW1"/>
<dbReference type="PROSITE" id="PS50405">
    <property type="entry name" value="GST_CTER"/>
    <property type="match status" value="1"/>
</dbReference>
<dbReference type="EMBL" id="PJQD01000026">
    <property type="protein sequence ID" value="POY74248.1"/>
    <property type="molecule type" value="Genomic_DNA"/>
</dbReference>
<dbReference type="Pfam" id="PF13409">
    <property type="entry name" value="GST_N_2"/>
    <property type="match status" value="1"/>
</dbReference>
<organism evidence="4 5">
    <name type="scientific">Rhodotorula taiwanensis</name>
    <dbReference type="NCBI Taxonomy" id="741276"/>
    <lineage>
        <taxon>Eukaryota</taxon>
        <taxon>Fungi</taxon>
        <taxon>Dikarya</taxon>
        <taxon>Basidiomycota</taxon>
        <taxon>Pucciniomycotina</taxon>
        <taxon>Microbotryomycetes</taxon>
        <taxon>Sporidiobolales</taxon>
        <taxon>Sporidiobolaceae</taxon>
        <taxon>Rhodotorula</taxon>
    </lineage>
</organism>
<evidence type="ECO:0000313" key="5">
    <source>
        <dbReference type="Proteomes" id="UP000237144"/>
    </source>
</evidence>
<reference evidence="4 5" key="1">
    <citation type="journal article" date="2018" name="Front. Microbiol.">
        <title>Prospects for Fungal Bioremediation of Acidic Radioactive Waste Sites: Characterization and Genome Sequence of Rhodotorula taiwanensis MD1149.</title>
        <authorList>
            <person name="Tkavc R."/>
            <person name="Matrosova V.Y."/>
            <person name="Grichenko O.E."/>
            <person name="Gostincar C."/>
            <person name="Volpe R.P."/>
            <person name="Klimenkova P."/>
            <person name="Gaidamakova E.K."/>
            <person name="Zhou C.E."/>
            <person name="Stewart B.J."/>
            <person name="Lyman M.G."/>
            <person name="Malfatti S.A."/>
            <person name="Rubinfeld B."/>
            <person name="Courtot M."/>
            <person name="Singh J."/>
            <person name="Dalgard C.L."/>
            <person name="Hamilton T."/>
            <person name="Frey K.G."/>
            <person name="Gunde-Cimerman N."/>
            <person name="Dugan L."/>
            <person name="Daly M.J."/>
        </authorList>
    </citation>
    <scope>NUCLEOTIDE SEQUENCE [LARGE SCALE GENOMIC DNA]</scope>
    <source>
        <strain evidence="4 5">MD1149</strain>
    </source>
</reference>
<dbReference type="SUPFAM" id="SSF47616">
    <property type="entry name" value="GST C-terminal domain-like"/>
    <property type="match status" value="1"/>
</dbReference>
<dbReference type="STRING" id="741276.A0A2S5BBW1"/>
<dbReference type="Gene3D" id="3.40.30.10">
    <property type="entry name" value="Glutaredoxin"/>
    <property type="match status" value="1"/>
</dbReference>
<dbReference type="OrthoDB" id="412788at2759"/>
<evidence type="ECO:0000259" key="3">
    <source>
        <dbReference type="PROSITE" id="PS50405"/>
    </source>
</evidence>
<sequence>MSLASRFRIRLLTPTQLPAMSTESVPKAVLYWFSGSVWASVPRLTAVEKGFTENELETRFVDLVKGENFSPAYLKINDNGTVPSLVVPYAHTVDEGISTKFKALTDSQEICTFLDQSTRSASFSAPALSPATIQNSQLSQDIIARVHEQGVDPNALLLMWRNEDERKAKAGGLPATFLRGRQAALERYAKEADGQQNNAWLRDFYAKKIRENGGTLALLEGHGDSAQIAGIEQKAKALWQGVDDTLEYLEDQLDSKSPFLLGDQVSLADLHAGAWLARVLACAGAESISEPDAALSALESNLASRKPIGPKTKRWAKALFERKSFQEVYGDGLH</sequence>
<dbReference type="SUPFAM" id="SSF52833">
    <property type="entry name" value="Thioredoxin-like"/>
    <property type="match status" value="1"/>
</dbReference>
<feature type="domain" description="GST C-terminal" evidence="3">
    <location>
        <begin position="178"/>
        <end position="325"/>
    </location>
</feature>
<dbReference type="Proteomes" id="UP000237144">
    <property type="component" value="Unassembled WGS sequence"/>
</dbReference>
<dbReference type="PROSITE" id="PS50404">
    <property type="entry name" value="GST_NTER"/>
    <property type="match status" value="1"/>
</dbReference>
<comment type="similarity">
    <text evidence="1">Belongs to the GST superfamily.</text>
</comment>
<dbReference type="InterPro" id="IPR004045">
    <property type="entry name" value="Glutathione_S-Trfase_N"/>
</dbReference>
<proteinExistence type="inferred from homology"/>
<evidence type="ECO:0008006" key="6">
    <source>
        <dbReference type="Google" id="ProtNLM"/>
    </source>
</evidence>
<protein>
    <recommendedName>
        <fullName evidence="6">GST N-terminal domain-containing protein</fullName>
    </recommendedName>
</protein>
<evidence type="ECO:0000256" key="1">
    <source>
        <dbReference type="ARBA" id="ARBA00007409"/>
    </source>
</evidence>
<dbReference type="Gene3D" id="1.20.1050.10">
    <property type="match status" value="1"/>
</dbReference>
<dbReference type="InterPro" id="IPR010987">
    <property type="entry name" value="Glutathione-S-Trfase_C-like"/>
</dbReference>
<evidence type="ECO:0000313" key="4">
    <source>
        <dbReference type="EMBL" id="POY74248.1"/>
    </source>
</evidence>
<dbReference type="PANTHER" id="PTHR44051">
    <property type="entry name" value="GLUTATHIONE S-TRANSFERASE-RELATED"/>
    <property type="match status" value="1"/>
</dbReference>
<comment type="caution">
    <text evidence="4">The sequence shown here is derived from an EMBL/GenBank/DDBJ whole genome shotgun (WGS) entry which is preliminary data.</text>
</comment>
<dbReference type="PANTHER" id="PTHR44051:SF8">
    <property type="entry name" value="GLUTATHIONE S-TRANSFERASE GSTA"/>
    <property type="match status" value="1"/>
</dbReference>
<gene>
    <name evidence="4" type="ORF">BMF94_2686</name>
</gene>
<dbReference type="InterPro" id="IPR036249">
    <property type="entry name" value="Thioredoxin-like_sf"/>
</dbReference>
<dbReference type="InterPro" id="IPR036282">
    <property type="entry name" value="Glutathione-S-Trfase_C_sf"/>
</dbReference>
<dbReference type="CDD" id="cd00299">
    <property type="entry name" value="GST_C_family"/>
    <property type="match status" value="1"/>
</dbReference>
<accession>A0A2S5BBW1</accession>
<name>A0A2S5BBW1_9BASI</name>